<keyword evidence="9" id="KW-1185">Reference proteome</keyword>
<keyword evidence="4 7" id="KW-1133">Transmembrane helix</keyword>
<dbReference type="InterPro" id="IPR043476">
    <property type="entry name" value="Yro2-like_7TM"/>
</dbReference>
<accession>A0ABP0EI26</accession>
<feature type="transmembrane region" description="Helical" evidence="7">
    <location>
        <begin position="255"/>
        <end position="276"/>
    </location>
</feature>
<evidence type="ECO:0000256" key="6">
    <source>
        <dbReference type="SAM" id="MobiDB-lite"/>
    </source>
</evidence>
<organism evidence="8 9">
    <name type="scientific">[Candida] anglica</name>
    <dbReference type="NCBI Taxonomy" id="148631"/>
    <lineage>
        <taxon>Eukaryota</taxon>
        <taxon>Fungi</taxon>
        <taxon>Dikarya</taxon>
        <taxon>Ascomycota</taxon>
        <taxon>Saccharomycotina</taxon>
        <taxon>Pichiomycetes</taxon>
        <taxon>Debaryomycetaceae</taxon>
        <taxon>Kurtzmaniella</taxon>
    </lineage>
</organism>
<comment type="subcellular location">
    <subcellularLocation>
        <location evidence="1">Membrane</location>
        <topology evidence="1">Multi-pass membrane protein</topology>
    </subcellularLocation>
</comment>
<proteinExistence type="inferred from homology"/>
<dbReference type="SUPFAM" id="SSF81321">
    <property type="entry name" value="Family A G protein-coupled receptor-like"/>
    <property type="match status" value="1"/>
</dbReference>
<comment type="similarity">
    <text evidence="2">Belongs to the archaeal/bacterial/fungal opsin family.</text>
</comment>
<dbReference type="Proteomes" id="UP001497600">
    <property type="component" value="Chromosome E"/>
</dbReference>
<evidence type="ECO:0000256" key="2">
    <source>
        <dbReference type="ARBA" id="ARBA00008130"/>
    </source>
</evidence>
<evidence type="ECO:0000256" key="5">
    <source>
        <dbReference type="ARBA" id="ARBA00023136"/>
    </source>
</evidence>
<gene>
    <name evidence="8" type="primary">HSP30</name>
    <name evidence="8" type="ORF">CAAN4_E14202</name>
</gene>
<feature type="transmembrane region" description="Helical" evidence="7">
    <location>
        <begin position="115"/>
        <end position="133"/>
    </location>
</feature>
<evidence type="ECO:0000256" key="1">
    <source>
        <dbReference type="ARBA" id="ARBA00004141"/>
    </source>
</evidence>
<dbReference type="Gene3D" id="1.20.1070.10">
    <property type="entry name" value="Rhodopsin 7-helix transmembrane proteins"/>
    <property type="match status" value="1"/>
</dbReference>
<evidence type="ECO:0000256" key="7">
    <source>
        <dbReference type="SAM" id="Phobius"/>
    </source>
</evidence>
<evidence type="ECO:0000313" key="9">
    <source>
        <dbReference type="Proteomes" id="UP001497600"/>
    </source>
</evidence>
<sequence>MSAISNFYARAGNNVLEINPPSDLVDIHITNHGSDWLWAAFSVFSVFTLVHSFIFAFSSSSNRVLKKALFVGPLITNFVMAIVYFTYASNLGNAGVPVEFHHVTTSKGLGVRQMFYVKFIGYFLCWPFVLYSIEVATHTLDLSSKTSAGETISGFISIISGLFIKVFATEVFVLGLLIGVLIESTYKWGYFTFGAAGLIFAISLVIGSLVHATRSIKTSKFAILVISVELIVWILYPVAWGLCEGGNVIQPDSEAVFYGVLDLITFAVVPTILTFLNASGLDENHLLHFHLRSQYSNEKVANSPRESGDTAVPPSANPIVADNEPTETV</sequence>
<feature type="transmembrane region" description="Helical" evidence="7">
    <location>
        <begin position="69"/>
        <end position="87"/>
    </location>
</feature>
<dbReference type="SMART" id="SM01021">
    <property type="entry name" value="Bac_rhodopsin"/>
    <property type="match status" value="1"/>
</dbReference>
<dbReference type="PANTHER" id="PTHR28286">
    <property type="match status" value="1"/>
</dbReference>
<dbReference type="InterPro" id="IPR001425">
    <property type="entry name" value="Arc/bac/fun_rhodopsins"/>
</dbReference>
<protein>
    <submittedName>
        <fullName evidence="8">30 kDa heat shock protein</fullName>
    </submittedName>
</protein>
<feature type="region of interest" description="Disordered" evidence="6">
    <location>
        <begin position="300"/>
        <end position="329"/>
    </location>
</feature>
<dbReference type="EMBL" id="OZ004257">
    <property type="protein sequence ID" value="CAK7909304.1"/>
    <property type="molecule type" value="Genomic_DNA"/>
</dbReference>
<reference evidence="8 9" key="1">
    <citation type="submission" date="2024-01" db="EMBL/GenBank/DDBJ databases">
        <authorList>
            <consortium name="Genoscope - CEA"/>
            <person name="William W."/>
        </authorList>
    </citation>
    <scope>NUCLEOTIDE SEQUENCE [LARGE SCALE GENOMIC DNA]</scope>
    <source>
        <strain evidence="8 9">29B2s-10</strain>
    </source>
</reference>
<name>A0ABP0EI26_9ASCO</name>
<evidence type="ECO:0000256" key="4">
    <source>
        <dbReference type="ARBA" id="ARBA00022989"/>
    </source>
</evidence>
<evidence type="ECO:0000256" key="3">
    <source>
        <dbReference type="ARBA" id="ARBA00022692"/>
    </source>
</evidence>
<feature type="transmembrane region" description="Helical" evidence="7">
    <location>
        <begin position="221"/>
        <end position="243"/>
    </location>
</feature>
<feature type="transmembrane region" description="Helical" evidence="7">
    <location>
        <begin position="36"/>
        <end position="57"/>
    </location>
</feature>
<dbReference type="PANTHER" id="PTHR28286:SF1">
    <property type="entry name" value="30 KDA HEAT SHOCK PROTEIN-RELATED"/>
    <property type="match status" value="1"/>
</dbReference>
<keyword evidence="3 7" id="KW-0812">Transmembrane</keyword>
<keyword evidence="8" id="KW-0346">Stress response</keyword>
<keyword evidence="5 7" id="KW-0472">Membrane</keyword>
<feature type="transmembrane region" description="Helical" evidence="7">
    <location>
        <begin position="154"/>
        <end position="182"/>
    </location>
</feature>
<dbReference type="CDD" id="cd15239">
    <property type="entry name" value="7tm_YRO2_fungal-like"/>
    <property type="match status" value="1"/>
</dbReference>
<evidence type="ECO:0000313" key="8">
    <source>
        <dbReference type="EMBL" id="CAK7909304.1"/>
    </source>
</evidence>
<feature type="transmembrane region" description="Helical" evidence="7">
    <location>
        <begin position="188"/>
        <end position="209"/>
    </location>
</feature>